<evidence type="ECO:0000313" key="1">
    <source>
        <dbReference type="EMBL" id="QHU08039.1"/>
    </source>
</evidence>
<proteinExistence type="predicted"/>
<sequence length="226" mass="26047">MTDFISPSHPKEQEIQEMTESIYNDYHDVEKEKYYKSSTIKRELCRMIKKLILELQNYQPEEHDDYNIMDALRESQIYNLFNFAKYLTIYNGLDDYHIKDSVIKEAYKRLVELSGCSTNIKPCQCKKCTMTGEEYSVDLVKTIKKCLDDQGLPNLVIAQDCCPLDVLIRIPNTPCTIILNDNSSSFKGTLYDDGKIMGSVTKDIIEAVISHLAPNIHGAIEYYSKK</sequence>
<name>A0A6C0JR51_9ZZZZ</name>
<dbReference type="AlphaFoldDB" id="A0A6C0JR51"/>
<accession>A0A6C0JR51</accession>
<organism evidence="1">
    <name type="scientific">viral metagenome</name>
    <dbReference type="NCBI Taxonomy" id="1070528"/>
    <lineage>
        <taxon>unclassified sequences</taxon>
        <taxon>metagenomes</taxon>
        <taxon>organismal metagenomes</taxon>
    </lineage>
</organism>
<reference evidence="1" key="1">
    <citation type="journal article" date="2020" name="Nature">
        <title>Giant virus diversity and host interactions through global metagenomics.</title>
        <authorList>
            <person name="Schulz F."/>
            <person name="Roux S."/>
            <person name="Paez-Espino D."/>
            <person name="Jungbluth S."/>
            <person name="Walsh D.A."/>
            <person name="Denef V.J."/>
            <person name="McMahon K.D."/>
            <person name="Konstantinidis K.T."/>
            <person name="Eloe-Fadrosh E.A."/>
            <person name="Kyrpides N.C."/>
            <person name="Woyke T."/>
        </authorList>
    </citation>
    <scope>NUCLEOTIDE SEQUENCE</scope>
    <source>
        <strain evidence="1">GVMAG-S-1062768-28</strain>
    </source>
</reference>
<dbReference type="EMBL" id="MN740694">
    <property type="protein sequence ID" value="QHU08039.1"/>
    <property type="molecule type" value="Genomic_DNA"/>
</dbReference>
<protein>
    <submittedName>
        <fullName evidence="1">Uncharacterized protein</fullName>
    </submittedName>
</protein>